<accession>A0A9P5B121</accession>
<organism evidence="1 2">
    <name type="scientific">Fusarium agapanthi</name>
    <dbReference type="NCBI Taxonomy" id="1803897"/>
    <lineage>
        <taxon>Eukaryota</taxon>
        <taxon>Fungi</taxon>
        <taxon>Dikarya</taxon>
        <taxon>Ascomycota</taxon>
        <taxon>Pezizomycotina</taxon>
        <taxon>Sordariomycetes</taxon>
        <taxon>Hypocreomycetidae</taxon>
        <taxon>Hypocreales</taxon>
        <taxon>Nectriaceae</taxon>
        <taxon>Fusarium</taxon>
        <taxon>Fusarium fujikuroi species complex</taxon>
    </lineage>
</organism>
<comment type="caution">
    <text evidence="1">The sequence shown here is derived from an EMBL/GenBank/DDBJ whole genome shotgun (WGS) entry which is preliminary data.</text>
</comment>
<dbReference type="EMBL" id="LUFC02000909">
    <property type="protein sequence ID" value="KAF4493364.1"/>
    <property type="molecule type" value="Genomic_DNA"/>
</dbReference>
<gene>
    <name evidence="1" type="ORF">FAGAP_10521</name>
</gene>
<protein>
    <submittedName>
        <fullName evidence="1">Uncharacterized protein</fullName>
    </submittedName>
</protein>
<evidence type="ECO:0000313" key="1">
    <source>
        <dbReference type="EMBL" id="KAF4493364.1"/>
    </source>
</evidence>
<proteinExistence type="predicted"/>
<dbReference type="Proteomes" id="UP000737391">
    <property type="component" value="Unassembled WGS sequence"/>
</dbReference>
<dbReference type="AlphaFoldDB" id="A0A9P5B121"/>
<keyword evidence="2" id="KW-1185">Reference proteome</keyword>
<sequence length="184" mass="20279">MWLISSTEFRLTYWKGSGAPVSLHSTRLCLFGFATLKVFLYVGLELLFDKFAYLFHRLKAEVAKRFGPQAFIDMSMALNDAYESDGNIGDGEGGDDNDTTNESYIKSLDADKILKLSYVAATKAMGPLPEQEPPRVESEAPLVFDILSDLIPIKGRLIRAIEKKRNAILDGGPGRGAGISHEGY</sequence>
<reference evidence="1" key="1">
    <citation type="submission" date="2020-01" db="EMBL/GenBank/DDBJ databases">
        <title>Identification and distribution of gene clusters putatively required for synthesis of sphingolipid metabolism inhibitors in phylogenetically diverse species of the filamentous fungus Fusarium.</title>
        <authorList>
            <person name="Kim H.-S."/>
            <person name="Busman M."/>
            <person name="Brown D.W."/>
            <person name="Divon H."/>
            <person name="Uhlig S."/>
            <person name="Proctor R.H."/>
        </authorList>
    </citation>
    <scope>NUCLEOTIDE SEQUENCE</scope>
    <source>
        <strain evidence="1">NRRL 31653</strain>
    </source>
</reference>
<evidence type="ECO:0000313" key="2">
    <source>
        <dbReference type="Proteomes" id="UP000737391"/>
    </source>
</evidence>
<name>A0A9P5B121_9HYPO</name>